<dbReference type="InterPro" id="IPR001128">
    <property type="entry name" value="Cyt_P450"/>
</dbReference>
<dbReference type="Proteomes" id="UP000325003">
    <property type="component" value="Unassembled WGS sequence"/>
</dbReference>
<dbReference type="CDD" id="cd11053">
    <property type="entry name" value="CYP110-like"/>
    <property type="match status" value="1"/>
</dbReference>
<keyword evidence="4" id="KW-0560">Oxidoreductase</keyword>
<dbReference type="GO" id="GO:0020037">
    <property type="term" value="F:heme binding"/>
    <property type="evidence" value="ECO:0007669"/>
    <property type="project" value="InterPro"/>
</dbReference>
<proteinExistence type="inferred from homology"/>
<dbReference type="InterPro" id="IPR036396">
    <property type="entry name" value="Cyt_P450_sf"/>
</dbReference>
<evidence type="ECO:0000313" key="5">
    <source>
        <dbReference type="EMBL" id="KAA1420352.1"/>
    </source>
</evidence>
<dbReference type="PRINTS" id="PR00463">
    <property type="entry name" value="EP450I"/>
</dbReference>
<dbReference type="PRINTS" id="PR00385">
    <property type="entry name" value="P450"/>
</dbReference>
<keyword evidence="3 4" id="KW-0349">Heme</keyword>
<dbReference type="GO" id="GO:0005506">
    <property type="term" value="F:iron ion binding"/>
    <property type="evidence" value="ECO:0007669"/>
    <property type="project" value="InterPro"/>
</dbReference>
<evidence type="ECO:0000256" key="1">
    <source>
        <dbReference type="ARBA" id="ARBA00001971"/>
    </source>
</evidence>
<reference evidence="5 6" key="2">
    <citation type="submission" date="2019-09" db="EMBL/GenBank/DDBJ databases">
        <authorList>
            <person name="Jin C."/>
        </authorList>
    </citation>
    <scope>NUCLEOTIDE SEQUENCE [LARGE SCALE GENOMIC DNA]</scope>
    <source>
        <strain evidence="5 6">BN130099</strain>
    </source>
</reference>
<sequence>MTTAPGPPAPPLLSGPLSAAYGAAFLLGGNRLGGAVTRHYGPVVSVPILGFGTVVAVTDPVLVKQVLTEDPHVLLGGQGVGPAAAIYGSGSMFVQDEPDHLRRRKLLTPPLHGKPLASYVPIFEEATLAAMATWPSDRPFSMLAASRAMTLDVITRVIFGVDDPDEVRRLGHPFEDLLDLGLTEETTWRYVLRGVGGLRWWPRYARISRELDRVVLPAIAERRTAPDLETRTDMLSLMLGARTEDGEGLTDEEVRDDLITVMLAGHETTATTLAWLFDELLHNPQALAEVQREADEGGTDVTHAIINECLRLHAPVPFTGRVTTAAYELGGHTLPAGAHIVLYIDAINKNPATYDRPDEFVADRFLHERPNNFAWLPFGGGIKRCLGASFSMVELTTVLHTMLRNGTFVAAGKPEAPVRRSVVVVPRHGTRVRYRPRKVAVDA</sequence>
<dbReference type="EMBL" id="VUJV01000002">
    <property type="protein sequence ID" value="KAA1420352.1"/>
    <property type="molecule type" value="Genomic_DNA"/>
</dbReference>
<accession>A0A5B1LI51</accession>
<dbReference type="AlphaFoldDB" id="A0A5B1LI51"/>
<evidence type="ECO:0000256" key="3">
    <source>
        <dbReference type="PIRSR" id="PIRSR602401-1"/>
    </source>
</evidence>
<dbReference type="GO" id="GO:0004497">
    <property type="term" value="F:monooxygenase activity"/>
    <property type="evidence" value="ECO:0007669"/>
    <property type="project" value="UniProtKB-KW"/>
</dbReference>
<comment type="cofactor">
    <cofactor evidence="1 3">
        <name>heme</name>
        <dbReference type="ChEBI" id="CHEBI:30413"/>
    </cofactor>
</comment>
<name>A0A5B1LI51_9ACTN</name>
<dbReference type="PANTHER" id="PTHR24305">
    <property type="entry name" value="CYTOCHROME P450"/>
    <property type="match status" value="1"/>
</dbReference>
<dbReference type="InterPro" id="IPR050121">
    <property type="entry name" value="Cytochrome_P450_monoxygenase"/>
</dbReference>
<evidence type="ECO:0000256" key="2">
    <source>
        <dbReference type="ARBA" id="ARBA00010617"/>
    </source>
</evidence>
<reference evidence="5 6" key="1">
    <citation type="submission" date="2019-09" db="EMBL/GenBank/DDBJ databases">
        <title>Nocardioides panacisoli sp. nov., isolated from the soil of a ginseng field.</title>
        <authorList>
            <person name="Cho C."/>
        </authorList>
    </citation>
    <scope>NUCLEOTIDE SEQUENCE [LARGE SCALE GENOMIC DNA]</scope>
    <source>
        <strain evidence="5 6">BN130099</strain>
    </source>
</reference>
<dbReference type="InterPro" id="IPR017972">
    <property type="entry name" value="Cyt_P450_CS"/>
</dbReference>
<dbReference type="PROSITE" id="PS00086">
    <property type="entry name" value="CYTOCHROME_P450"/>
    <property type="match status" value="1"/>
</dbReference>
<dbReference type="InterPro" id="IPR002401">
    <property type="entry name" value="Cyt_P450_E_grp-I"/>
</dbReference>
<keyword evidence="3 4" id="KW-0479">Metal-binding</keyword>
<comment type="similarity">
    <text evidence="2 4">Belongs to the cytochrome P450 family.</text>
</comment>
<evidence type="ECO:0000256" key="4">
    <source>
        <dbReference type="RuleBase" id="RU000461"/>
    </source>
</evidence>
<dbReference type="Pfam" id="PF00067">
    <property type="entry name" value="p450"/>
    <property type="match status" value="1"/>
</dbReference>
<comment type="caution">
    <text evidence="5">The sequence shown here is derived from an EMBL/GenBank/DDBJ whole genome shotgun (WGS) entry which is preliminary data.</text>
</comment>
<keyword evidence="3 4" id="KW-0408">Iron</keyword>
<dbReference type="PANTHER" id="PTHR24305:SF166">
    <property type="entry name" value="CYTOCHROME P450 12A4, MITOCHONDRIAL-RELATED"/>
    <property type="match status" value="1"/>
</dbReference>
<protein>
    <submittedName>
        <fullName evidence="5">Cytochrome P450</fullName>
    </submittedName>
</protein>
<gene>
    <name evidence="5" type="ORF">F0U44_07685</name>
</gene>
<organism evidence="5 6">
    <name type="scientific">Nocardioides humilatus</name>
    <dbReference type="NCBI Taxonomy" id="2607660"/>
    <lineage>
        <taxon>Bacteria</taxon>
        <taxon>Bacillati</taxon>
        <taxon>Actinomycetota</taxon>
        <taxon>Actinomycetes</taxon>
        <taxon>Propionibacteriales</taxon>
        <taxon>Nocardioidaceae</taxon>
        <taxon>Nocardioides</taxon>
    </lineage>
</organism>
<dbReference type="GO" id="GO:0016705">
    <property type="term" value="F:oxidoreductase activity, acting on paired donors, with incorporation or reduction of molecular oxygen"/>
    <property type="evidence" value="ECO:0007669"/>
    <property type="project" value="InterPro"/>
</dbReference>
<keyword evidence="4" id="KW-0503">Monooxygenase</keyword>
<evidence type="ECO:0000313" key="6">
    <source>
        <dbReference type="Proteomes" id="UP000325003"/>
    </source>
</evidence>
<keyword evidence="6" id="KW-1185">Reference proteome</keyword>
<feature type="binding site" description="axial binding residue" evidence="3">
    <location>
        <position position="385"/>
    </location>
    <ligand>
        <name>heme</name>
        <dbReference type="ChEBI" id="CHEBI:30413"/>
    </ligand>
    <ligandPart>
        <name>Fe</name>
        <dbReference type="ChEBI" id="CHEBI:18248"/>
    </ligandPart>
</feature>
<dbReference type="SUPFAM" id="SSF48264">
    <property type="entry name" value="Cytochrome P450"/>
    <property type="match status" value="1"/>
</dbReference>
<dbReference type="Gene3D" id="1.10.630.10">
    <property type="entry name" value="Cytochrome P450"/>
    <property type="match status" value="1"/>
</dbReference>